<reference evidence="2" key="1">
    <citation type="submission" date="2017-09" db="EMBL/GenBank/DDBJ databases">
        <title>Depth-based differentiation of microbial function through sediment-hosted aquifers and enrichment of novel symbionts in the deep terrestrial subsurface.</title>
        <authorList>
            <person name="Probst A.J."/>
            <person name="Ladd B."/>
            <person name="Jarett J.K."/>
            <person name="Geller-Mcgrath D.E."/>
            <person name="Sieber C.M.K."/>
            <person name="Emerson J.B."/>
            <person name="Anantharaman K."/>
            <person name="Thomas B.C."/>
            <person name="Malmstrom R."/>
            <person name="Stieglmeier M."/>
            <person name="Klingl A."/>
            <person name="Woyke T."/>
            <person name="Ryan C.M."/>
            <person name="Banfield J.F."/>
        </authorList>
    </citation>
    <scope>NUCLEOTIDE SEQUENCE [LARGE SCALE GENOMIC DNA]</scope>
</reference>
<dbReference type="AlphaFoldDB" id="A0A2H0XCF3"/>
<evidence type="ECO:0000313" key="2">
    <source>
        <dbReference type="Proteomes" id="UP000231252"/>
    </source>
</evidence>
<dbReference type="SUPFAM" id="SSF48371">
    <property type="entry name" value="ARM repeat"/>
    <property type="match status" value="1"/>
</dbReference>
<dbReference type="InterPro" id="IPR014825">
    <property type="entry name" value="DNA_alkylation"/>
</dbReference>
<dbReference type="EMBL" id="PEYU01000017">
    <property type="protein sequence ID" value="PIS22604.1"/>
    <property type="molecule type" value="Genomic_DNA"/>
</dbReference>
<organism evidence="1 2">
    <name type="scientific">candidate division WWE3 bacterium CG08_land_8_20_14_0_20_41_10</name>
    <dbReference type="NCBI Taxonomy" id="1975085"/>
    <lineage>
        <taxon>Bacteria</taxon>
        <taxon>Katanobacteria</taxon>
    </lineage>
</organism>
<dbReference type="InterPro" id="IPR016024">
    <property type="entry name" value="ARM-type_fold"/>
</dbReference>
<dbReference type="Gene3D" id="1.25.10.90">
    <property type="match status" value="1"/>
</dbReference>
<accession>A0A2H0XCF3</accession>
<evidence type="ECO:0008006" key="3">
    <source>
        <dbReference type="Google" id="ProtNLM"/>
    </source>
</evidence>
<protein>
    <recommendedName>
        <fullName evidence="3">DNA alkylation repair protein</fullName>
    </recommendedName>
</protein>
<dbReference type="Proteomes" id="UP000231252">
    <property type="component" value="Unassembled WGS sequence"/>
</dbReference>
<proteinExistence type="predicted"/>
<gene>
    <name evidence="1" type="ORF">COT50_00965</name>
</gene>
<evidence type="ECO:0000313" key="1">
    <source>
        <dbReference type="EMBL" id="PIS22604.1"/>
    </source>
</evidence>
<comment type="caution">
    <text evidence="1">The sequence shown here is derived from an EMBL/GenBank/DDBJ whole genome shotgun (WGS) entry which is preliminary data.</text>
</comment>
<sequence length="188" mass="21372">MANDVTQKMHQEIIAEFKRLDVAKTGHFNLSSYLGTQNKLYHLKSAQENAIAKEFLSRHKDITKGQFLDLLNALYAGQSSNERTFGTRLLAYKKVYKPVFTSQRIFDWLGGLSGWCEVDSLCQCSFTAQGLLGDWDNWSRIVDSMSQDANISRRQASLVLLTKSVLPQFVIKEVSNKLEFGTKTIKRV</sequence>
<name>A0A2H0XCF3_UNCKA</name>
<dbReference type="Pfam" id="PF08713">
    <property type="entry name" value="DNA_alkylation"/>
    <property type="match status" value="1"/>
</dbReference>